<feature type="compositionally biased region" description="Basic and acidic residues" evidence="1">
    <location>
        <begin position="47"/>
        <end position="59"/>
    </location>
</feature>
<keyword evidence="3" id="KW-1185">Reference proteome</keyword>
<dbReference type="EMBL" id="JAGTXO010000024">
    <property type="protein sequence ID" value="KAG8461777.1"/>
    <property type="molecule type" value="Genomic_DNA"/>
</dbReference>
<name>A0A8J5XII3_DIALT</name>
<gene>
    <name evidence="2" type="ORF">KFE25_001395</name>
</gene>
<feature type="compositionally biased region" description="Gly residues" evidence="1">
    <location>
        <begin position="201"/>
        <end position="212"/>
    </location>
</feature>
<feature type="region of interest" description="Disordered" evidence="1">
    <location>
        <begin position="1"/>
        <end position="151"/>
    </location>
</feature>
<evidence type="ECO:0000313" key="2">
    <source>
        <dbReference type="EMBL" id="KAG8461777.1"/>
    </source>
</evidence>
<feature type="compositionally biased region" description="Acidic residues" evidence="1">
    <location>
        <begin position="240"/>
        <end position="249"/>
    </location>
</feature>
<evidence type="ECO:0000256" key="1">
    <source>
        <dbReference type="SAM" id="MobiDB-lite"/>
    </source>
</evidence>
<feature type="compositionally biased region" description="Low complexity" evidence="1">
    <location>
        <begin position="110"/>
        <end position="132"/>
    </location>
</feature>
<feature type="region of interest" description="Disordered" evidence="1">
    <location>
        <begin position="177"/>
        <end position="222"/>
    </location>
</feature>
<comment type="caution">
    <text evidence="2">The sequence shown here is derived from an EMBL/GenBank/DDBJ whole genome shotgun (WGS) entry which is preliminary data.</text>
</comment>
<protein>
    <submittedName>
        <fullName evidence="2">Uncharacterized protein</fullName>
    </submittedName>
</protein>
<evidence type="ECO:0000313" key="3">
    <source>
        <dbReference type="Proteomes" id="UP000751190"/>
    </source>
</evidence>
<accession>A0A8J5XII3</accession>
<sequence length="340" mass="35436">MPVHNHMAGSFRKGSSTARRTEAKRARFFARQQTLASISPRPAHARRGADDAERERESAARPPLDLVPIRAGDGSLGEASAAQAEVALRSPSAGGARRPTVPASPPNAPTPCTSSPTARAAATPACVARTPPRGGGSQPARATPPTFPSAPDLISRRCYEHASDAWASLNGSLFEQMPYEPSSHEPHAPAPPWQPTSAPRAGGGVGGRGLGRGAPSEPLRVHGGEGLLVEPEQLQLGGSDGDDDDDDGSGDGFRAAPARGGFHHHVVVQQATYHWRSAHGSPFAAPQHWPSPLALGFTPISLGTPAGGGRRRAPRRAEPRATCVSFDELDEGEGEEAMIA</sequence>
<feature type="region of interest" description="Disordered" evidence="1">
    <location>
        <begin position="234"/>
        <end position="258"/>
    </location>
</feature>
<reference evidence="2" key="1">
    <citation type="submission" date="2021-05" db="EMBL/GenBank/DDBJ databases">
        <title>The genome of the haptophyte Pavlova lutheri (Diacronema luteri, Pavlovales) - a model for lipid biosynthesis in eukaryotic algae.</title>
        <authorList>
            <person name="Hulatt C.J."/>
            <person name="Posewitz M.C."/>
        </authorList>
    </citation>
    <scope>NUCLEOTIDE SEQUENCE</scope>
    <source>
        <strain evidence="2">NIVA-4/92</strain>
    </source>
</reference>
<proteinExistence type="predicted"/>
<dbReference type="AlphaFoldDB" id="A0A8J5XII3"/>
<dbReference type="Proteomes" id="UP000751190">
    <property type="component" value="Unassembled WGS sequence"/>
</dbReference>
<organism evidence="2 3">
    <name type="scientific">Diacronema lutheri</name>
    <name type="common">Unicellular marine alga</name>
    <name type="synonym">Monochrysis lutheri</name>
    <dbReference type="NCBI Taxonomy" id="2081491"/>
    <lineage>
        <taxon>Eukaryota</taxon>
        <taxon>Haptista</taxon>
        <taxon>Haptophyta</taxon>
        <taxon>Pavlovophyceae</taxon>
        <taxon>Pavlovales</taxon>
        <taxon>Pavlovaceae</taxon>
        <taxon>Diacronema</taxon>
    </lineage>
</organism>